<gene>
    <name evidence="2" type="ORF">L2689_00410</name>
</gene>
<dbReference type="Pfam" id="PF04367">
    <property type="entry name" value="DUF502"/>
    <property type="match status" value="1"/>
</dbReference>
<comment type="caution">
    <text evidence="2">The sequence shown here is derived from an EMBL/GenBank/DDBJ whole genome shotgun (WGS) entry which is preliminary data.</text>
</comment>
<sequence length="203" mass="22447">MKNTLARGLTNLLPMVLSIWLFWSLFISLDGLGQLLLNALGTPFMFVGAGFLLVAVIVFIAGLLFSVSPIVWVYGWLERQLMKFPLFKSVYGSIRDIAGLMNRDGKPKTQKTVLVKQASGGYVVGFIMSDNTPQPLTDALPEGDWVPVLFQLSYQVAGITTLVKRDELISVDWSFEDAMRFNLTAGISTAKANDVTKHKEISQ</sequence>
<feature type="transmembrane region" description="Helical" evidence="1">
    <location>
        <begin position="44"/>
        <end position="77"/>
    </location>
</feature>
<dbReference type="PANTHER" id="PTHR31876">
    <property type="entry name" value="COV-LIKE PROTEIN 1"/>
    <property type="match status" value="1"/>
</dbReference>
<protein>
    <submittedName>
        <fullName evidence="2">DUF502 domain-containing protein</fullName>
    </submittedName>
</protein>
<keyword evidence="1" id="KW-1133">Transmembrane helix</keyword>
<reference evidence="2 3" key="1">
    <citation type="submission" date="2022-01" db="EMBL/GenBank/DDBJ databases">
        <title>Whole genome-based taxonomy of the Shewanellaceae.</title>
        <authorList>
            <person name="Martin-Rodriguez A.J."/>
        </authorList>
    </citation>
    <scope>NUCLEOTIDE SEQUENCE [LARGE SCALE GENOMIC DNA]</scope>
    <source>
        <strain evidence="2 3">JCM 17801</strain>
    </source>
</reference>
<keyword evidence="3" id="KW-1185">Reference proteome</keyword>
<dbReference type="Proteomes" id="UP001203212">
    <property type="component" value="Unassembled WGS sequence"/>
</dbReference>
<proteinExistence type="predicted"/>
<dbReference type="RefSeq" id="WP_188839421.1">
    <property type="nucleotide sequence ID" value="NZ_BMOT01000001.1"/>
</dbReference>
<name>A0ABT0KW71_9GAMM</name>
<dbReference type="EMBL" id="JAKILK010000001">
    <property type="protein sequence ID" value="MCL1115706.1"/>
    <property type="molecule type" value="Genomic_DNA"/>
</dbReference>
<keyword evidence="1" id="KW-0812">Transmembrane</keyword>
<evidence type="ECO:0000313" key="2">
    <source>
        <dbReference type="EMBL" id="MCL1115706.1"/>
    </source>
</evidence>
<feature type="transmembrane region" description="Helical" evidence="1">
    <location>
        <begin position="12"/>
        <end position="32"/>
    </location>
</feature>
<dbReference type="PANTHER" id="PTHR31876:SF26">
    <property type="entry name" value="PROTEIN LIKE COV 2"/>
    <property type="match status" value="1"/>
</dbReference>
<accession>A0ABT0KW71</accession>
<evidence type="ECO:0000313" key="3">
    <source>
        <dbReference type="Proteomes" id="UP001203212"/>
    </source>
</evidence>
<evidence type="ECO:0000256" key="1">
    <source>
        <dbReference type="SAM" id="Phobius"/>
    </source>
</evidence>
<organism evidence="2 3">
    <name type="scientific">Shewanella aestuarii</name>
    <dbReference type="NCBI Taxonomy" id="1028752"/>
    <lineage>
        <taxon>Bacteria</taxon>
        <taxon>Pseudomonadati</taxon>
        <taxon>Pseudomonadota</taxon>
        <taxon>Gammaproteobacteria</taxon>
        <taxon>Alteromonadales</taxon>
        <taxon>Shewanellaceae</taxon>
        <taxon>Shewanella</taxon>
    </lineage>
</organism>
<keyword evidence="1" id="KW-0472">Membrane</keyword>
<dbReference type="InterPro" id="IPR007462">
    <property type="entry name" value="COV1-like"/>
</dbReference>